<accession>A0A674GG19</accession>
<dbReference type="PANTHER" id="PTHR31879">
    <property type="entry name" value="DET1- AND DDB1-ASSOCIATED PROTEIN 1"/>
    <property type="match status" value="1"/>
</dbReference>
<dbReference type="Proteomes" id="UP000007754">
    <property type="component" value="Chromosome 28"/>
</dbReference>
<feature type="compositionally biased region" description="Gly residues" evidence="4">
    <location>
        <begin position="98"/>
        <end position="110"/>
    </location>
</feature>
<dbReference type="AlphaFoldDB" id="A0A674GG19"/>
<sequence length="247" mass="26423">MADFLKGLPVYNKSNFSRFHADSVCKASNRRPSVYLPTREFPSEQIFPPSSTTGILLKLGIFSLFFPGIFPSNRDREDEHPPALPPPAVGQKECGQEAGAGAGGAGGGELGPAAENRPDRQPGHDRGHLKSRESGNSQGSSRFFAPPPPSGNSRDPPYLFGICLLAAFWFVFMGFLWRGRICSSLGALSAGIPVFPGIPGCCSPFPKFPFSLRFLGFAPEISPGELVPKNPLFLGSLGSDLLLSQNS</sequence>
<evidence type="ECO:0000313" key="7">
    <source>
        <dbReference type="Ensembl" id="ENSTGUP00000021764.1"/>
    </source>
</evidence>
<evidence type="ECO:0000256" key="2">
    <source>
        <dbReference type="ARBA" id="ARBA00018256"/>
    </source>
</evidence>
<dbReference type="PANTHER" id="PTHR31879:SF2">
    <property type="entry name" value="DET1- AND DDB1-ASSOCIATED PROTEIN 1"/>
    <property type="match status" value="1"/>
</dbReference>
<dbReference type="InterPro" id="IPR018276">
    <property type="entry name" value="DDA1_dom"/>
</dbReference>
<keyword evidence="8" id="KW-1185">Reference proteome</keyword>
<evidence type="ECO:0000256" key="3">
    <source>
        <dbReference type="ARBA" id="ARBA00045586"/>
    </source>
</evidence>
<protein>
    <recommendedName>
        <fullName evidence="2">DET1- and DDB1-associated protein 1</fullName>
    </recommendedName>
</protein>
<comment type="function">
    <text evidence="3">Functions as a component of numerous distinct DCX (DDB1-CUL4-X-box) E3 ubiquitin-protein ligase complexes which mediate the ubiquitination and subsequent proteasomal degradation of target proteins. In the DCX complexes, acts as a scaffolding subunit required to stabilize the complex.</text>
</comment>
<keyword evidence="5" id="KW-1133">Transmembrane helix</keyword>
<keyword evidence="5" id="KW-0472">Membrane</keyword>
<evidence type="ECO:0000256" key="1">
    <source>
        <dbReference type="ARBA" id="ARBA00008042"/>
    </source>
</evidence>
<reference evidence="7" key="3">
    <citation type="submission" date="2025-09" db="UniProtKB">
        <authorList>
            <consortium name="Ensembl"/>
        </authorList>
    </citation>
    <scope>IDENTIFICATION</scope>
</reference>
<dbReference type="Pfam" id="PF10172">
    <property type="entry name" value="DDA1"/>
    <property type="match status" value="1"/>
</dbReference>
<comment type="similarity">
    <text evidence="1">Belongs to the DDA1 family.</text>
</comment>
<evidence type="ECO:0000259" key="6">
    <source>
        <dbReference type="Pfam" id="PF10172"/>
    </source>
</evidence>
<evidence type="ECO:0000256" key="5">
    <source>
        <dbReference type="SAM" id="Phobius"/>
    </source>
</evidence>
<feature type="domain" description="DET1- and DDB1-associated protein 1" evidence="6">
    <location>
        <begin position="3"/>
        <end position="57"/>
    </location>
</feature>
<evidence type="ECO:0000313" key="8">
    <source>
        <dbReference type="Proteomes" id="UP000007754"/>
    </source>
</evidence>
<organism evidence="7 8">
    <name type="scientific">Taeniopygia guttata</name>
    <name type="common">Zebra finch</name>
    <name type="synonym">Poephila guttata</name>
    <dbReference type="NCBI Taxonomy" id="59729"/>
    <lineage>
        <taxon>Eukaryota</taxon>
        <taxon>Metazoa</taxon>
        <taxon>Chordata</taxon>
        <taxon>Craniata</taxon>
        <taxon>Vertebrata</taxon>
        <taxon>Euteleostomi</taxon>
        <taxon>Archelosauria</taxon>
        <taxon>Archosauria</taxon>
        <taxon>Dinosauria</taxon>
        <taxon>Saurischia</taxon>
        <taxon>Theropoda</taxon>
        <taxon>Coelurosauria</taxon>
        <taxon>Aves</taxon>
        <taxon>Neognathae</taxon>
        <taxon>Neoaves</taxon>
        <taxon>Telluraves</taxon>
        <taxon>Australaves</taxon>
        <taxon>Passeriformes</taxon>
        <taxon>Passeroidea</taxon>
        <taxon>Estrildidae</taxon>
        <taxon>Estrildinae</taxon>
        <taxon>Taeniopygia</taxon>
    </lineage>
</organism>
<keyword evidence="5" id="KW-0812">Transmembrane</keyword>
<feature type="region of interest" description="Disordered" evidence="4">
    <location>
        <begin position="74"/>
        <end position="150"/>
    </location>
</feature>
<reference evidence="7 8" key="1">
    <citation type="journal article" date="2010" name="Nature">
        <title>The genome of a songbird.</title>
        <authorList>
            <person name="Warren W.C."/>
            <person name="Clayton D.F."/>
            <person name="Ellegren H."/>
            <person name="Arnold A.P."/>
            <person name="Hillier L.W."/>
            <person name="Kunstner A."/>
            <person name="Searle S."/>
            <person name="White S."/>
            <person name="Vilella A.J."/>
            <person name="Fairley S."/>
            <person name="Heger A."/>
            <person name="Kong L."/>
            <person name="Ponting C.P."/>
            <person name="Jarvis E.D."/>
            <person name="Mello C.V."/>
            <person name="Minx P."/>
            <person name="Lovell P."/>
            <person name="Velho T.A."/>
            <person name="Ferris M."/>
            <person name="Balakrishnan C.N."/>
            <person name="Sinha S."/>
            <person name="Blatti C."/>
            <person name="London S.E."/>
            <person name="Li Y."/>
            <person name="Lin Y.C."/>
            <person name="George J."/>
            <person name="Sweedler J."/>
            <person name="Southey B."/>
            <person name="Gunaratne P."/>
            <person name="Watson M."/>
            <person name="Nam K."/>
            <person name="Backstrom N."/>
            <person name="Smeds L."/>
            <person name="Nabholz B."/>
            <person name="Itoh Y."/>
            <person name="Whitney O."/>
            <person name="Pfenning A.R."/>
            <person name="Howard J."/>
            <person name="Volker M."/>
            <person name="Skinner B.M."/>
            <person name="Griffin D.K."/>
            <person name="Ye L."/>
            <person name="McLaren W.M."/>
            <person name="Flicek P."/>
            <person name="Quesada V."/>
            <person name="Velasco G."/>
            <person name="Lopez-Otin C."/>
            <person name="Puente X.S."/>
            <person name="Olender T."/>
            <person name="Lancet D."/>
            <person name="Smit A.F."/>
            <person name="Hubley R."/>
            <person name="Konkel M.K."/>
            <person name="Walker J.A."/>
            <person name="Batzer M.A."/>
            <person name="Gu W."/>
            <person name="Pollock D.D."/>
            <person name="Chen L."/>
            <person name="Cheng Z."/>
            <person name="Eichler E.E."/>
            <person name="Stapley J."/>
            <person name="Slate J."/>
            <person name="Ekblom R."/>
            <person name="Birkhead T."/>
            <person name="Burke T."/>
            <person name="Burt D."/>
            <person name="Scharff C."/>
            <person name="Adam I."/>
            <person name="Richard H."/>
            <person name="Sultan M."/>
            <person name="Soldatov A."/>
            <person name="Lehrach H."/>
            <person name="Edwards S.V."/>
            <person name="Yang S.P."/>
            <person name="Li X."/>
            <person name="Graves T."/>
            <person name="Fulton L."/>
            <person name="Nelson J."/>
            <person name="Chinwalla A."/>
            <person name="Hou S."/>
            <person name="Mardis E.R."/>
            <person name="Wilson R.K."/>
        </authorList>
    </citation>
    <scope>NUCLEOTIDE SEQUENCE [LARGE SCALE GENOMIC DNA]</scope>
</reference>
<reference evidence="7" key="2">
    <citation type="submission" date="2025-08" db="UniProtKB">
        <authorList>
            <consortium name="Ensembl"/>
        </authorList>
    </citation>
    <scope>IDENTIFICATION</scope>
</reference>
<dbReference type="GO" id="GO:0080008">
    <property type="term" value="C:Cul4-RING E3 ubiquitin ligase complex"/>
    <property type="evidence" value="ECO:0007669"/>
    <property type="project" value="TreeGrafter"/>
</dbReference>
<feature type="transmembrane region" description="Helical" evidence="5">
    <location>
        <begin position="158"/>
        <end position="177"/>
    </location>
</feature>
<dbReference type="GO" id="GO:0032436">
    <property type="term" value="P:positive regulation of proteasomal ubiquitin-dependent protein catabolic process"/>
    <property type="evidence" value="ECO:0007669"/>
    <property type="project" value="TreeGrafter"/>
</dbReference>
<proteinExistence type="inferred from homology"/>
<evidence type="ECO:0000256" key="4">
    <source>
        <dbReference type="SAM" id="MobiDB-lite"/>
    </source>
</evidence>
<dbReference type="Ensembl" id="ENSTGUT00000038425.1">
    <property type="protein sequence ID" value="ENSTGUP00000021764.1"/>
    <property type="gene ID" value="ENSTGUG00000021489.1"/>
</dbReference>
<name>A0A674GG19_TAEGU</name>
<dbReference type="InterPro" id="IPR033575">
    <property type="entry name" value="DDA1-like"/>
</dbReference>
<dbReference type="InParanoid" id="A0A674GG19"/>
<feature type="compositionally biased region" description="Basic and acidic residues" evidence="4">
    <location>
        <begin position="116"/>
        <end position="133"/>
    </location>
</feature>
<dbReference type="GeneTree" id="ENSGT00390000007029"/>